<organism evidence="2 3">
    <name type="scientific">Antarctobacter heliothermus</name>
    <dbReference type="NCBI Taxonomy" id="74033"/>
    <lineage>
        <taxon>Bacteria</taxon>
        <taxon>Pseudomonadati</taxon>
        <taxon>Pseudomonadota</taxon>
        <taxon>Alphaproteobacteria</taxon>
        <taxon>Rhodobacterales</taxon>
        <taxon>Roseobacteraceae</taxon>
        <taxon>Antarctobacter</taxon>
    </lineage>
</organism>
<feature type="region of interest" description="Disordered" evidence="1">
    <location>
        <begin position="37"/>
        <end position="65"/>
    </location>
</feature>
<gene>
    <name evidence="2" type="ORF">SAMN04488078_101115</name>
</gene>
<reference evidence="2 3" key="1">
    <citation type="submission" date="2017-06" db="EMBL/GenBank/DDBJ databases">
        <authorList>
            <person name="Kim H.J."/>
            <person name="Triplett B.A."/>
        </authorList>
    </citation>
    <scope>NUCLEOTIDE SEQUENCE [LARGE SCALE GENOMIC DNA]</scope>
    <source>
        <strain evidence="2 3">DSM 11445</strain>
    </source>
</reference>
<dbReference type="RefSeq" id="WP_141135819.1">
    <property type="nucleotide sequence ID" value="NZ_FZON01000011.1"/>
</dbReference>
<dbReference type="EMBL" id="FZON01000011">
    <property type="protein sequence ID" value="SNS32547.1"/>
    <property type="molecule type" value="Genomic_DNA"/>
</dbReference>
<dbReference type="Proteomes" id="UP000198440">
    <property type="component" value="Unassembled WGS sequence"/>
</dbReference>
<feature type="region of interest" description="Disordered" evidence="1">
    <location>
        <begin position="78"/>
        <end position="98"/>
    </location>
</feature>
<dbReference type="PROSITE" id="PS51257">
    <property type="entry name" value="PROKAR_LIPOPROTEIN"/>
    <property type="match status" value="1"/>
</dbReference>
<evidence type="ECO:0000313" key="2">
    <source>
        <dbReference type="EMBL" id="SNS32547.1"/>
    </source>
</evidence>
<dbReference type="OrthoDB" id="7865311at2"/>
<proteinExistence type="predicted"/>
<dbReference type="AlphaFoldDB" id="A0A239DJF7"/>
<evidence type="ECO:0000313" key="3">
    <source>
        <dbReference type="Proteomes" id="UP000198440"/>
    </source>
</evidence>
<sequence>MRAGVSRAGVTLGLGLCLGLLLSGCADPLSDVPRYSDVPLADDTGQADALAPDTPRTPVTDDAPQRGLLGLFGAKAAAATGDDDAPGPAPRPGAPDAREVSLGVTLPYGELARVCGVPNRKLGKKIEGYPERGSQYVLYDSAPGTTAPHTFYLTGFKDRCARQFTAALVIFGAPESYEQLHYGPSGAELPVAATDAAYEKLKSKVCRVRKGKPCGSKMRKLARDTVFVSVYERFGSNPRWKNILLHDGEVVAVDLKT</sequence>
<accession>A0A239DJF7</accession>
<evidence type="ECO:0000256" key="1">
    <source>
        <dbReference type="SAM" id="MobiDB-lite"/>
    </source>
</evidence>
<protein>
    <submittedName>
        <fullName evidence="2">Uncharacterized protein</fullName>
    </submittedName>
</protein>
<name>A0A239DJF7_9RHOB</name>